<evidence type="ECO:0000256" key="3">
    <source>
        <dbReference type="ARBA" id="ARBA00022692"/>
    </source>
</evidence>
<dbReference type="GO" id="GO:0052650">
    <property type="term" value="F:all-trans-retinol dehydrogenase (NADP+) activity"/>
    <property type="evidence" value="ECO:0007669"/>
    <property type="project" value="UniProtKB-ARBA"/>
</dbReference>
<dbReference type="InterPro" id="IPR036291">
    <property type="entry name" value="NAD(P)-bd_dom_sf"/>
</dbReference>
<evidence type="ECO:0000256" key="10">
    <source>
        <dbReference type="ARBA" id="ARBA00068717"/>
    </source>
</evidence>
<dbReference type="STRING" id="307972.A0A2G8JT25"/>
<dbReference type="PANTHER" id="PTHR24322:SF746">
    <property type="entry name" value="SHORT CHAIN DEHYDROGENASE_REDUCTASE FAMILY 16C MEMBER 5"/>
    <property type="match status" value="1"/>
</dbReference>
<name>A0A2G8JT25_STIJA</name>
<gene>
    <name evidence="13" type="ORF">BSL78_24252</name>
</gene>
<organism evidence="13 14">
    <name type="scientific">Stichopus japonicus</name>
    <name type="common">Sea cucumber</name>
    <dbReference type="NCBI Taxonomy" id="307972"/>
    <lineage>
        <taxon>Eukaryota</taxon>
        <taxon>Metazoa</taxon>
        <taxon>Echinodermata</taxon>
        <taxon>Eleutherozoa</taxon>
        <taxon>Echinozoa</taxon>
        <taxon>Holothuroidea</taxon>
        <taxon>Aspidochirotacea</taxon>
        <taxon>Aspidochirotida</taxon>
        <taxon>Stichopodidae</taxon>
        <taxon>Apostichopus</taxon>
    </lineage>
</organism>
<keyword evidence="7" id="KW-0443">Lipid metabolism</keyword>
<keyword evidence="5" id="KW-1133">Transmembrane helix</keyword>
<keyword evidence="14" id="KW-1185">Reference proteome</keyword>
<evidence type="ECO:0000256" key="4">
    <source>
        <dbReference type="ARBA" id="ARBA00022857"/>
    </source>
</evidence>
<comment type="subcellular location">
    <subcellularLocation>
        <location evidence="1">Membrane</location>
        <topology evidence="1">Multi-pass membrane protein</topology>
    </subcellularLocation>
</comment>
<evidence type="ECO:0000259" key="12">
    <source>
        <dbReference type="Pfam" id="PF25756"/>
    </source>
</evidence>
<dbReference type="Gene3D" id="3.40.50.720">
    <property type="entry name" value="NAD(P)-binding Rossmann-like Domain"/>
    <property type="match status" value="1"/>
</dbReference>
<keyword evidence="6" id="KW-0560">Oxidoreductase</keyword>
<dbReference type="Proteomes" id="UP000230750">
    <property type="component" value="Unassembled WGS sequence"/>
</dbReference>
<dbReference type="Pfam" id="PF25756">
    <property type="entry name" value="TPR_INTS8"/>
    <property type="match status" value="2"/>
</dbReference>
<comment type="similarity">
    <text evidence="2">Belongs to the short-chain dehydrogenases/reductases (SDR) family.</text>
</comment>
<evidence type="ECO:0000256" key="11">
    <source>
        <dbReference type="ARBA" id="ARBA00082544"/>
    </source>
</evidence>
<dbReference type="OrthoDB" id="10253736at2759"/>
<dbReference type="GO" id="GO:0016020">
    <property type="term" value="C:membrane"/>
    <property type="evidence" value="ECO:0007669"/>
    <property type="project" value="UniProtKB-SubCell"/>
</dbReference>
<evidence type="ECO:0000256" key="6">
    <source>
        <dbReference type="ARBA" id="ARBA00023002"/>
    </source>
</evidence>
<reference evidence="13 14" key="1">
    <citation type="journal article" date="2017" name="PLoS Biol.">
        <title>The sea cucumber genome provides insights into morphological evolution and visceral regeneration.</title>
        <authorList>
            <person name="Zhang X."/>
            <person name="Sun L."/>
            <person name="Yuan J."/>
            <person name="Sun Y."/>
            <person name="Gao Y."/>
            <person name="Zhang L."/>
            <person name="Li S."/>
            <person name="Dai H."/>
            <person name="Hamel J.F."/>
            <person name="Liu C."/>
            <person name="Yu Y."/>
            <person name="Liu S."/>
            <person name="Lin W."/>
            <person name="Guo K."/>
            <person name="Jin S."/>
            <person name="Xu P."/>
            <person name="Storey K.B."/>
            <person name="Huan P."/>
            <person name="Zhang T."/>
            <person name="Zhou Y."/>
            <person name="Zhang J."/>
            <person name="Lin C."/>
            <person name="Li X."/>
            <person name="Xing L."/>
            <person name="Huo D."/>
            <person name="Sun M."/>
            <person name="Wang L."/>
            <person name="Mercier A."/>
            <person name="Li F."/>
            <person name="Yang H."/>
            <person name="Xiang J."/>
        </authorList>
    </citation>
    <scope>NUCLEOTIDE SEQUENCE [LARGE SCALE GENOMIC DNA]</scope>
    <source>
        <strain evidence="13">Shaxun</strain>
        <tissue evidence="13">Muscle</tissue>
    </source>
</reference>
<dbReference type="PANTHER" id="PTHR24322">
    <property type="entry name" value="PKSB"/>
    <property type="match status" value="1"/>
</dbReference>
<evidence type="ECO:0000256" key="7">
    <source>
        <dbReference type="ARBA" id="ARBA00023098"/>
    </source>
</evidence>
<dbReference type="InterPro" id="IPR057980">
    <property type="entry name" value="TPR_INTS8"/>
</dbReference>
<feature type="non-terminal residue" evidence="13">
    <location>
        <position position="1211"/>
    </location>
</feature>
<keyword evidence="4" id="KW-0521">NADP</keyword>
<dbReference type="GO" id="GO:0005811">
    <property type="term" value="C:lipid droplet"/>
    <property type="evidence" value="ECO:0007669"/>
    <property type="project" value="TreeGrafter"/>
</dbReference>
<evidence type="ECO:0000313" key="13">
    <source>
        <dbReference type="EMBL" id="PIK38916.1"/>
    </source>
</evidence>
<accession>A0A2G8JT25</accession>
<keyword evidence="3" id="KW-0812">Transmembrane</keyword>
<feature type="domain" description="INTS8 TPR repeats" evidence="12">
    <location>
        <begin position="733"/>
        <end position="1067"/>
    </location>
</feature>
<dbReference type="PRINTS" id="PR00081">
    <property type="entry name" value="GDHRDH"/>
</dbReference>
<comment type="caution">
    <text evidence="13">The sequence shown here is derived from an EMBL/GenBank/DDBJ whole genome shotgun (WGS) entry which is preliminary data.</text>
</comment>
<dbReference type="AlphaFoldDB" id="A0A2G8JT25"/>
<dbReference type="PRINTS" id="PR00080">
    <property type="entry name" value="SDRFAMILY"/>
</dbReference>
<sequence>MLEPLIEIPLVLFKSFFYLFHGIIKRIVPISYWPKKCIRGEIVLITGAGSGIGRQTAIYFARAGATLVLWDVNTAGNAETARLVRDCGMKAYTYTCDVTKREEVYRVAQRVKEEVGNVFILVNNAGIVTGKQFLHLKDEEIIKTMEVNTMAHFWTMKAFLPDMVRDNHGHIVTISSVVGDGGVGGISDYCTSKCAVKGLHDSILREMHVLKSKVKCTVICPYGISTGMFAGVKTRFDFLTPFMTPEFAGEKIVQAVLSDRDILYIPQEWQLLVFLKQSLNFSDSARVNEEYYKDPSALVLLEQFVDQAIRSLGTEETPEQKWKTLSLNLMALKVAAYLTWDLTTFKQNLPLYMVHKVLKDFVEHVSPLNFSIQSVSSTICGLPDPILFALTTYNRWSIETYIESALPTKQPKHPVQQLPGSTFNVAGVNEMVLKTVQRYSTLKECVSFLEFVLNLDRDIFIPDFDYFPDGPAFDEQKMTGVLTAKLKKSELLCMVCFDLGLFYFHEKKHQKAGEMFQKSHALLIEVNGSTYCQNLDREALQGYLKSCSCLSPDGAPPSSDTLASRLVKHQKMNYQGVIDVLMEDNIKREIPFQQREFLLQEASSSGLLNPIELLQICLCNALRQVSDNQPVSLSVWNCLQSIPVKHYEGSGNFLQKLVFQLPVSDKPKISSFLWSLKADRNYRQMITPPVLKFLLQKDEDSSSLSEDMDDSLQMIQHQPATVGSHDNVGVYLGQLTLGLILSHDPAELDDLLTRLHKVTPSGRYASAYSKWHIDKSYAFIIDGLGNKKRQDMITLLLVKAQHCLELKNFTSAKRLLQAAHNLMKECSSKLQRALVNEMLYVDLLHAQDSGYKYLGGKMEETVKRIQACSACVQNDREIRPREAILRLCSLYIMNMQQWQLLRTMGDHDPIFKICSSLVEVVQNLPNIAHCRQGASELWDHLTKILSFSNTTKRDFLGVPVKRSTHNEVSSVKRMEVLNFILQLKSRIVLSILLSCLTRFHNIVKEDPANCLSLEHTGIWPRLVSSTQDLSASTISSVLSKTLNHSLQVHPDQTFWLKTKADMELSNQCSSSLLPPVDSSFDAVLPEASNQGDSRRRNPVEDDQMLLGSEVLHSSRGPLPVSGVLSTIQPLSKLFRKRCGWSSFCFTLYFSSFVCHEVLDSGLDIPGCAQDFLSAGYDGGDALYQFFWDLTILEYLVYMHNKRNEEEKKQVA</sequence>
<evidence type="ECO:0000256" key="1">
    <source>
        <dbReference type="ARBA" id="ARBA00004141"/>
    </source>
</evidence>
<dbReference type="Pfam" id="PF00106">
    <property type="entry name" value="adh_short"/>
    <property type="match status" value="1"/>
</dbReference>
<dbReference type="CDD" id="cd05339">
    <property type="entry name" value="17beta-HSDXI-like_SDR_c"/>
    <property type="match status" value="1"/>
</dbReference>
<dbReference type="FunFam" id="3.40.50.720:FF:000131">
    <property type="entry name" value="Short-chain dehydrogenase/reductase 3"/>
    <property type="match status" value="1"/>
</dbReference>
<evidence type="ECO:0000313" key="14">
    <source>
        <dbReference type="Proteomes" id="UP000230750"/>
    </source>
</evidence>
<keyword evidence="8" id="KW-0472">Membrane</keyword>
<feature type="domain" description="INTS8 TPR repeats" evidence="12">
    <location>
        <begin position="1176"/>
        <end position="1211"/>
    </location>
</feature>
<dbReference type="EMBL" id="MRZV01001301">
    <property type="protein sequence ID" value="PIK38916.1"/>
    <property type="molecule type" value="Genomic_DNA"/>
</dbReference>
<protein>
    <recommendedName>
        <fullName evidence="10">Short-chain dehydrogenase/reductase 3</fullName>
    </recommendedName>
    <alternativeName>
        <fullName evidence="11">Retinal short-chain dehydrogenase/reductase 1</fullName>
    </alternativeName>
</protein>
<evidence type="ECO:0000256" key="2">
    <source>
        <dbReference type="ARBA" id="ARBA00006484"/>
    </source>
</evidence>
<evidence type="ECO:0000256" key="8">
    <source>
        <dbReference type="ARBA" id="ARBA00023136"/>
    </source>
</evidence>
<dbReference type="InterPro" id="IPR002347">
    <property type="entry name" value="SDR_fam"/>
</dbReference>
<dbReference type="SUPFAM" id="SSF51735">
    <property type="entry name" value="NAD(P)-binding Rossmann-fold domains"/>
    <property type="match status" value="1"/>
</dbReference>
<comment type="function">
    <text evidence="9">Catalyzes the reduction of all-trans-retinal to all-trans-retinol in the presence of NADPH.</text>
</comment>
<proteinExistence type="inferred from homology"/>
<evidence type="ECO:0000256" key="5">
    <source>
        <dbReference type="ARBA" id="ARBA00022989"/>
    </source>
</evidence>
<evidence type="ECO:0000256" key="9">
    <source>
        <dbReference type="ARBA" id="ARBA00059620"/>
    </source>
</evidence>